<dbReference type="Gene3D" id="3.40.50.720">
    <property type="entry name" value="NAD(P)-binding Rossmann-like Domain"/>
    <property type="match status" value="2"/>
</dbReference>
<organism evidence="4 5">
    <name type="scientific">Candidatus Paraluminiphilus aquimaris</name>
    <dbReference type="NCBI Taxonomy" id="2518994"/>
    <lineage>
        <taxon>Bacteria</taxon>
        <taxon>Pseudomonadati</taxon>
        <taxon>Pseudomonadota</taxon>
        <taxon>Gammaproteobacteria</taxon>
        <taxon>Cellvibrionales</taxon>
        <taxon>Halieaceae</taxon>
        <taxon>Candidatus Paraluminiphilus</taxon>
    </lineage>
</organism>
<proteinExistence type="predicted"/>
<keyword evidence="2" id="KW-0520">NAD</keyword>
<dbReference type="InterPro" id="IPR006140">
    <property type="entry name" value="D-isomer_DH_NAD-bd"/>
</dbReference>
<dbReference type="Proteomes" id="UP001317963">
    <property type="component" value="Chromosome"/>
</dbReference>
<gene>
    <name evidence="4" type="ORF">E0F26_11120</name>
</gene>
<dbReference type="InterPro" id="IPR036291">
    <property type="entry name" value="NAD(P)-bd_dom_sf"/>
</dbReference>
<protein>
    <submittedName>
        <fullName evidence="4">D-2-hydroxyacid dehydrogenase</fullName>
    </submittedName>
</protein>
<evidence type="ECO:0000259" key="3">
    <source>
        <dbReference type="Pfam" id="PF02826"/>
    </source>
</evidence>
<evidence type="ECO:0000256" key="2">
    <source>
        <dbReference type="ARBA" id="ARBA00023027"/>
    </source>
</evidence>
<evidence type="ECO:0000313" key="5">
    <source>
        <dbReference type="Proteomes" id="UP001317963"/>
    </source>
</evidence>
<dbReference type="PANTHER" id="PTHR43333:SF1">
    <property type="entry name" value="D-ISOMER SPECIFIC 2-HYDROXYACID DEHYDROGENASE NAD-BINDING DOMAIN-CONTAINING PROTEIN"/>
    <property type="match status" value="1"/>
</dbReference>
<keyword evidence="5" id="KW-1185">Reference proteome</keyword>
<keyword evidence="1" id="KW-0560">Oxidoreductase</keyword>
<sequence>MKTPKPDIVFIAGTNDAWLGPVERLIDHRLEMMTLDPTQSIPQGLDVSSVQIMVASPKDAKAFAPLFPNLRWIQSTWAGIDALAQSIPVGVAVTPLKGVFGQAMSEFVLGWILSIERQIMQRAKAMTWDPRPETGVRGKVMGILGTGSIGSAIAAAAEPLGIRCRGMNSTGESRPGFEQCFKSGDQHFFEGLDYAVSVLPKTPETDHILGASAFSAMNNEGVIINVGRGNAVDEDALLSALNSHLLKAAVLDVFDVEPLPERHPFWQHPRAFVTSHTAAPTAADSVAVAMKTNLDRYLAGDTLQGLYSEAKGY</sequence>
<dbReference type="Pfam" id="PF02826">
    <property type="entry name" value="2-Hacid_dh_C"/>
    <property type="match status" value="1"/>
</dbReference>
<feature type="domain" description="D-isomer specific 2-hydroxyacid dehydrogenase NAD-binding" evidence="3">
    <location>
        <begin position="119"/>
        <end position="278"/>
    </location>
</feature>
<evidence type="ECO:0000256" key="1">
    <source>
        <dbReference type="ARBA" id="ARBA00023002"/>
    </source>
</evidence>
<dbReference type="EMBL" id="CP036501">
    <property type="protein sequence ID" value="UZP75252.1"/>
    <property type="molecule type" value="Genomic_DNA"/>
</dbReference>
<reference evidence="4 5" key="1">
    <citation type="submission" date="2019-02" db="EMBL/GenBank/DDBJ databases">
        <title>Halieaceae_genomes.</title>
        <authorList>
            <person name="Li S.-H."/>
        </authorList>
    </citation>
    <scope>NUCLEOTIDE SEQUENCE [LARGE SCALE GENOMIC DNA]</scope>
    <source>
        <strain evidence="4 5">JH123</strain>
    </source>
</reference>
<dbReference type="SUPFAM" id="SSF51735">
    <property type="entry name" value="NAD(P)-binding Rossmann-fold domains"/>
    <property type="match status" value="1"/>
</dbReference>
<dbReference type="RefSeq" id="WP_279241734.1">
    <property type="nucleotide sequence ID" value="NZ_CP036501.1"/>
</dbReference>
<dbReference type="PANTHER" id="PTHR43333">
    <property type="entry name" value="2-HACID_DH_C DOMAIN-CONTAINING PROTEIN"/>
    <property type="match status" value="1"/>
</dbReference>
<evidence type="ECO:0000313" key="4">
    <source>
        <dbReference type="EMBL" id="UZP75252.1"/>
    </source>
</evidence>
<name>A0ABY6Q7I1_9GAMM</name>
<accession>A0ABY6Q7I1</accession>